<feature type="transmembrane region" description="Helical" evidence="1">
    <location>
        <begin position="6"/>
        <end position="24"/>
    </location>
</feature>
<organism evidence="2 3">
    <name type="scientific">Algoriella xinjiangensis</name>
    <dbReference type="NCBI Taxonomy" id="684065"/>
    <lineage>
        <taxon>Bacteria</taxon>
        <taxon>Pseudomonadati</taxon>
        <taxon>Bacteroidota</taxon>
        <taxon>Flavobacteriia</taxon>
        <taxon>Flavobacteriales</taxon>
        <taxon>Weeksellaceae</taxon>
        <taxon>Algoriella</taxon>
    </lineage>
</organism>
<dbReference type="RefSeq" id="WP_092909539.1">
    <property type="nucleotide sequence ID" value="NZ_FOUZ01000015.1"/>
</dbReference>
<name>A0A1I5A3W7_9FLAO</name>
<feature type="transmembrane region" description="Helical" evidence="1">
    <location>
        <begin position="36"/>
        <end position="55"/>
    </location>
</feature>
<keyword evidence="1" id="KW-0472">Membrane</keyword>
<evidence type="ECO:0008006" key="4">
    <source>
        <dbReference type="Google" id="ProtNLM"/>
    </source>
</evidence>
<dbReference type="EMBL" id="FOUZ01000015">
    <property type="protein sequence ID" value="SFN57088.1"/>
    <property type="molecule type" value="Genomic_DNA"/>
</dbReference>
<dbReference type="OrthoDB" id="965894at2"/>
<keyword evidence="1" id="KW-0812">Transmembrane</keyword>
<evidence type="ECO:0000256" key="1">
    <source>
        <dbReference type="SAM" id="Phobius"/>
    </source>
</evidence>
<sequence>MNKNIAYGLIGFGYLLIGIFTWKYQFFVIKLDDIKAMLLGILFIVYGAFRVYRAIKSYKNDQKD</sequence>
<gene>
    <name evidence="2" type="ORF">SAMN05421738_11546</name>
</gene>
<dbReference type="Proteomes" id="UP000199149">
    <property type="component" value="Unassembled WGS sequence"/>
</dbReference>
<keyword evidence="1" id="KW-1133">Transmembrane helix</keyword>
<proteinExistence type="predicted"/>
<keyword evidence="3" id="KW-1185">Reference proteome</keyword>
<protein>
    <recommendedName>
        <fullName evidence="4">C4-dicarboxylate ABC transporter</fullName>
    </recommendedName>
</protein>
<evidence type="ECO:0000313" key="3">
    <source>
        <dbReference type="Proteomes" id="UP000199149"/>
    </source>
</evidence>
<accession>A0A1I5A3W7</accession>
<dbReference type="AlphaFoldDB" id="A0A1I5A3W7"/>
<dbReference type="STRING" id="684065.SAMN05421738_11546"/>
<evidence type="ECO:0000313" key="2">
    <source>
        <dbReference type="EMBL" id="SFN57088.1"/>
    </source>
</evidence>
<reference evidence="3" key="1">
    <citation type="submission" date="2016-10" db="EMBL/GenBank/DDBJ databases">
        <authorList>
            <person name="Varghese N."/>
            <person name="Submissions S."/>
        </authorList>
    </citation>
    <scope>NUCLEOTIDE SEQUENCE [LARGE SCALE GENOMIC DNA]</scope>
    <source>
        <strain evidence="3">XJ109</strain>
    </source>
</reference>